<dbReference type="PANTHER" id="PTHR46401:SF2">
    <property type="entry name" value="GLYCOSYLTRANSFERASE WBBK-RELATED"/>
    <property type="match status" value="1"/>
</dbReference>
<protein>
    <submittedName>
        <fullName evidence="4 5">Glycosyltransferase</fullName>
    </submittedName>
</protein>
<dbReference type="GO" id="GO:0016757">
    <property type="term" value="F:glycosyltransferase activity"/>
    <property type="evidence" value="ECO:0007669"/>
    <property type="project" value="InterPro"/>
</dbReference>
<keyword evidence="1 4" id="KW-0808">Transferase</keyword>
<gene>
    <name evidence="5" type="ORF">OGZ51_03885</name>
</gene>
<dbReference type="GO" id="GO:0009103">
    <property type="term" value="P:lipopolysaccharide biosynthetic process"/>
    <property type="evidence" value="ECO:0007669"/>
    <property type="project" value="TreeGrafter"/>
</dbReference>
<evidence type="ECO:0000256" key="1">
    <source>
        <dbReference type="ARBA" id="ARBA00022679"/>
    </source>
</evidence>
<evidence type="ECO:0000259" key="3">
    <source>
        <dbReference type="Pfam" id="PF00534"/>
    </source>
</evidence>
<dbReference type="Pfam" id="PF00534">
    <property type="entry name" value="Glycos_transf_1"/>
    <property type="match status" value="1"/>
</dbReference>
<reference evidence="5" key="2">
    <citation type="submission" date="2022-10" db="EMBL/GenBank/DDBJ databases">
        <authorList>
            <person name="Turner M.S."/>
            <person name="Huang W."/>
        </authorList>
    </citation>
    <scope>NUCLEOTIDE SEQUENCE</scope>
    <source>
        <strain evidence="5">3</strain>
    </source>
</reference>
<keyword evidence="2" id="KW-0472">Membrane</keyword>
<feature type="domain" description="Glycosyl transferase family 1" evidence="3">
    <location>
        <begin position="151"/>
        <end position="239"/>
    </location>
</feature>
<dbReference type="AlphaFoldDB" id="A0A3Q9TD06"/>
<dbReference type="EMBL" id="JAOWLY010000003">
    <property type="protein sequence ID" value="MDG4983286.1"/>
    <property type="molecule type" value="Genomic_DNA"/>
</dbReference>
<accession>A0A3Q9TD06</accession>
<proteinExistence type="predicted"/>
<dbReference type="Proteomes" id="UP001152614">
    <property type="component" value="Unassembled WGS sequence"/>
</dbReference>
<dbReference type="Gene3D" id="3.40.50.2000">
    <property type="entry name" value="Glycogen Phosphorylase B"/>
    <property type="match status" value="1"/>
</dbReference>
<dbReference type="RefSeq" id="WP_278228765.1">
    <property type="nucleotide sequence ID" value="NZ_JAOWLY010000003.1"/>
</dbReference>
<dbReference type="InterPro" id="IPR001296">
    <property type="entry name" value="Glyco_trans_1"/>
</dbReference>
<dbReference type="SUPFAM" id="SSF53756">
    <property type="entry name" value="UDP-Glycosyltransferase/glycogen phosphorylase"/>
    <property type="match status" value="1"/>
</dbReference>
<dbReference type="EMBL" id="MH678626">
    <property type="protein sequence ID" value="AZY91819.1"/>
    <property type="molecule type" value="Genomic_DNA"/>
</dbReference>
<reference evidence="5" key="3">
    <citation type="journal article" date="2023" name="Food Microbiol.">
        <title>Evaluation of the fermentation potential of lactic acid bacteria isolated from herbs, fruits and vegetables as starter cultures in nut-based milk alternatives.</title>
        <authorList>
            <person name="Huang W."/>
            <person name="Dong A."/>
            <person name="Pham H.T."/>
            <person name="Zhou C."/>
            <person name="Huo Z."/>
            <person name="Watjen A.P."/>
            <person name="Prakash S."/>
            <person name="Bang-Berthelsen C.H."/>
            <person name="Turner M.S."/>
        </authorList>
    </citation>
    <scope>NUCLEOTIDE SEQUENCE</scope>
    <source>
        <strain evidence="5">3</strain>
    </source>
</reference>
<dbReference type="PANTHER" id="PTHR46401">
    <property type="entry name" value="GLYCOSYLTRANSFERASE WBBK-RELATED"/>
    <property type="match status" value="1"/>
</dbReference>
<evidence type="ECO:0000313" key="4">
    <source>
        <dbReference type="EMBL" id="AZY91819.1"/>
    </source>
</evidence>
<keyword evidence="2" id="KW-1133">Transmembrane helix</keyword>
<keyword evidence="2" id="KW-0812">Transmembrane</keyword>
<sequence>MKRNIYFIPEKNVQNKYTELIQESFIEAGFKRSDFFQSNYIYLNWYENVNPNNIILALLSFFKKILYILSIIILGKKLIWTFHNYEPHHRRFSNFNFFLESWIIFCSKYVVIHSKSSKSFLLKKHSNIRLSKIIFLPHPNYIQSYPIQSFSESNDKKEEIVFLFLGLIKPYKNIESLIRVFNYLKEEKVLLKIYGKADLDYQRELMKLCQSPNIELNFGFVDDSRISKIIHDCDLVITPYLPGTMLNSGTHILSFSLGKTVLTTPVCTDLDIDENLWFKLEDLSNIDKSIIRSIENIIKNYSKEDLEYMGKELFNLMKRDYSIEKIANMITKTIK</sequence>
<dbReference type="CDD" id="cd03801">
    <property type="entry name" value="GT4_PimA-like"/>
    <property type="match status" value="1"/>
</dbReference>
<name>A0A3Q9TD06_9LACT</name>
<reference evidence="4" key="1">
    <citation type="journal article" date="2019" name="FEMS Microbiol. Lett.">
        <title>High-throughput screening for texturing Lactococcus strains.</title>
        <authorList>
            <person name="Poulsen V.K."/>
            <person name="Derkx P."/>
            <person name="Oregaard G."/>
        </authorList>
    </citation>
    <scope>NUCLEOTIDE SEQUENCE</scope>
    <source>
        <strain evidence="4">Lll4</strain>
    </source>
</reference>
<organism evidence="4">
    <name type="scientific">Lactococcus lactis</name>
    <dbReference type="NCBI Taxonomy" id="1358"/>
    <lineage>
        <taxon>Bacteria</taxon>
        <taxon>Bacillati</taxon>
        <taxon>Bacillota</taxon>
        <taxon>Bacilli</taxon>
        <taxon>Lactobacillales</taxon>
        <taxon>Streptococcaceae</taxon>
        <taxon>Lactococcus</taxon>
    </lineage>
</organism>
<feature type="transmembrane region" description="Helical" evidence="2">
    <location>
        <begin position="54"/>
        <end position="74"/>
    </location>
</feature>
<evidence type="ECO:0000256" key="2">
    <source>
        <dbReference type="SAM" id="Phobius"/>
    </source>
</evidence>
<evidence type="ECO:0000313" key="5">
    <source>
        <dbReference type="EMBL" id="MDG4983286.1"/>
    </source>
</evidence>